<dbReference type="AlphaFoldDB" id="A0A5D9C6J2"/>
<keyword evidence="2 4" id="KW-0479">Metal-binding</keyword>
<comment type="caution">
    <text evidence="6">The sequence shown here is derived from an EMBL/GenBank/DDBJ whole genome shotgun (WGS) entry which is preliminary data.</text>
</comment>
<evidence type="ECO:0000313" key="6">
    <source>
        <dbReference type="EMBL" id="TZG27299.1"/>
    </source>
</evidence>
<reference evidence="6 7" key="1">
    <citation type="submission" date="2019-08" db="EMBL/GenBank/DDBJ databases">
        <authorList>
            <person name="Wang G."/>
            <person name="Xu Z."/>
        </authorList>
    </citation>
    <scope>NUCLEOTIDE SEQUENCE [LARGE SCALE GENOMIC DNA]</scope>
    <source>
        <strain evidence="6 7">ZX</strain>
    </source>
</reference>
<keyword evidence="3 4" id="KW-0408">Iron</keyword>
<dbReference type="Gene3D" id="1.10.760.10">
    <property type="entry name" value="Cytochrome c-like domain"/>
    <property type="match status" value="2"/>
</dbReference>
<dbReference type="Proteomes" id="UP000322077">
    <property type="component" value="Unassembled WGS sequence"/>
</dbReference>
<dbReference type="InterPro" id="IPR050597">
    <property type="entry name" value="Cytochrome_c_Oxidase_Subunit"/>
</dbReference>
<dbReference type="GO" id="GO:0046872">
    <property type="term" value="F:metal ion binding"/>
    <property type="evidence" value="ECO:0007669"/>
    <property type="project" value="UniProtKB-KW"/>
</dbReference>
<evidence type="ECO:0000256" key="3">
    <source>
        <dbReference type="ARBA" id="ARBA00023004"/>
    </source>
</evidence>
<dbReference type="SUPFAM" id="SSF46626">
    <property type="entry name" value="Cytochrome c"/>
    <property type="match status" value="2"/>
</dbReference>
<accession>A0A5D9C6J2</accession>
<dbReference type="RefSeq" id="WP_149521515.1">
    <property type="nucleotide sequence ID" value="NZ_VTOU01000002.1"/>
</dbReference>
<protein>
    <submittedName>
        <fullName evidence="6">C-type cytochrome</fullName>
    </submittedName>
</protein>
<dbReference type="InterPro" id="IPR036909">
    <property type="entry name" value="Cyt_c-like_dom_sf"/>
</dbReference>
<dbReference type="PANTHER" id="PTHR33751:SF11">
    <property type="entry name" value="BLL4483 PROTEIN"/>
    <property type="match status" value="1"/>
</dbReference>
<evidence type="ECO:0000256" key="1">
    <source>
        <dbReference type="ARBA" id="ARBA00022617"/>
    </source>
</evidence>
<dbReference type="Pfam" id="PF00034">
    <property type="entry name" value="Cytochrom_C"/>
    <property type="match status" value="2"/>
</dbReference>
<evidence type="ECO:0000256" key="4">
    <source>
        <dbReference type="PROSITE-ProRule" id="PRU00433"/>
    </source>
</evidence>
<dbReference type="PANTHER" id="PTHR33751">
    <property type="entry name" value="CBB3-TYPE CYTOCHROME C OXIDASE SUBUNIT FIXP"/>
    <property type="match status" value="1"/>
</dbReference>
<evidence type="ECO:0000256" key="2">
    <source>
        <dbReference type="ARBA" id="ARBA00022723"/>
    </source>
</evidence>
<keyword evidence="7" id="KW-1185">Reference proteome</keyword>
<organism evidence="6 7">
    <name type="scientific">Sphingomonas montanisoli</name>
    <dbReference type="NCBI Taxonomy" id="2606412"/>
    <lineage>
        <taxon>Bacteria</taxon>
        <taxon>Pseudomonadati</taxon>
        <taxon>Pseudomonadota</taxon>
        <taxon>Alphaproteobacteria</taxon>
        <taxon>Sphingomonadales</taxon>
        <taxon>Sphingomonadaceae</taxon>
        <taxon>Sphingomonas</taxon>
    </lineage>
</organism>
<dbReference type="GO" id="GO:0009055">
    <property type="term" value="F:electron transfer activity"/>
    <property type="evidence" value="ECO:0007669"/>
    <property type="project" value="InterPro"/>
</dbReference>
<sequence>MLACVAAGGCVGERSDDRFRETGQIIAMSGGDGGVAAACVTCHGLHGEGDGALSPRLAGLDVGYLQRQLDDYVNGRRDHVPMRTVARKLSLDDRGKVSAYYAGLPAPPPIARPTDAEGNRLYAACVNCHGSRGEGRGPANPPLSAQPAAYVEAQLAAWREGRRYNDPLGEMRHVSRRFSPEQARAVSVHAVALPGPHPR</sequence>
<evidence type="ECO:0000259" key="5">
    <source>
        <dbReference type="PROSITE" id="PS51007"/>
    </source>
</evidence>
<dbReference type="InterPro" id="IPR009056">
    <property type="entry name" value="Cyt_c-like_dom"/>
</dbReference>
<evidence type="ECO:0000313" key="7">
    <source>
        <dbReference type="Proteomes" id="UP000322077"/>
    </source>
</evidence>
<feature type="domain" description="Cytochrome c" evidence="5">
    <location>
        <begin position="26"/>
        <end position="105"/>
    </location>
</feature>
<dbReference type="PROSITE" id="PS51007">
    <property type="entry name" value="CYTC"/>
    <property type="match status" value="2"/>
</dbReference>
<name>A0A5D9C6J2_9SPHN</name>
<dbReference type="GO" id="GO:0020037">
    <property type="term" value="F:heme binding"/>
    <property type="evidence" value="ECO:0007669"/>
    <property type="project" value="InterPro"/>
</dbReference>
<dbReference type="EMBL" id="VTOU01000002">
    <property type="protein sequence ID" value="TZG27299.1"/>
    <property type="molecule type" value="Genomic_DNA"/>
</dbReference>
<keyword evidence="1 4" id="KW-0349">Heme</keyword>
<gene>
    <name evidence="6" type="ORF">FYJ91_06700</name>
</gene>
<feature type="domain" description="Cytochrome c" evidence="5">
    <location>
        <begin position="113"/>
        <end position="194"/>
    </location>
</feature>
<proteinExistence type="predicted"/>